<feature type="region of interest" description="Disordered" evidence="1">
    <location>
        <begin position="42"/>
        <end position="81"/>
    </location>
</feature>
<keyword evidence="3" id="KW-1185">Reference proteome</keyword>
<evidence type="ECO:0000313" key="3">
    <source>
        <dbReference type="Proteomes" id="UP000244896"/>
    </source>
</evidence>
<evidence type="ECO:0000313" key="2">
    <source>
        <dbReference type="EMBL" id="AWI09236.1"/>
    </source>
</evidence>
<gene>
    <name evidence="2" type="ORF">CKA38_08280</name>
</gene>
<protein>
    <submittedName>
        <fullName evidence="2">Uncharacterized protein</fullName>
    </submittedName>
</protein>
<dbReference type="AlphaFoldDB" id="A0A2U8E389"/>
<reference evidence="2 3" key="1">
    <citation type="journal article" date="2018" name="Syst. Appl. Microbiol.">
        <title>Ereboglobus luteus gen. nov. sp. nov. from cockroach guts, and new insights into the oxygen relationship of the genera Opitutus and Didymococcus (Verrucomicrobia: Opitutaceae).</title>
        <authorList>
            <person name="Tegtmeier D."/>
            <person name="Belitz A."/>
            <person name="Radek R."/>
            <person name="Heimerl T."/>
            <person name="Brune A."/>
        </authorList>
    </citation>
    <scope>NUCLEOTIDE SEQUENCE [LARGE SCALE GENOMIC DNA]</scope>
    <source>
        <strain evidence="2 3">Ho45</strain>
    </source>
</reference>
<evidence type="ECO:0000256" key="1">
    <source>
        <dbReference type="SAM" id="MobiDB-lite"/>
    </source>
</evidence>
<dbReference type="EMBL" id="CP023004">
    <property type="protein sequence ID" value="AWI09236.1"/>
    <property type="molecule type" value="Genomic_DNA"/>
</dbReference>
<organism evidence="2 3">
    <name type="scientific">Ereboglobus luteus</name>
    <dbReference type="NCBI Taxonomy" id="1796921"/>
    <lineage>
        <taxon>Bacteria</taxon>
        <taxon>Pseudomonadati</taxon>
        <taxon>Verrucomicrobiota</taxon>
        <taxon>Opitutia</taxon>
        <taxon>Opitutales</taxon>
        <taxon>Opitutaceae</taxon>
        <taxon>Ereboglobus</taxon>
    </lineage>
</organism>
<sequence>MRNRPVSPEIQSHGLEIVAFVAFATRHRKIYAVIVHENISGAERGSARMANKPASGKNQQDGIPNAKAKMAGTGTRVYSAN</sequence>
<dbReference type="Proteomes" id="UP000244896">
    <property type="component" value="Chromosome"/>
</dbReference>
<accession>A0A2U8E389</accession>
<proteinExistence type="predicted"/>
<dbReference type="KEGG" id="elut:CKA38_08280"/>
<name>A0A2U8E389_9BACT</name>